<sequence>MTDTTHTPRGPMTESDETLSQTRAAAEAVRELCRRTTALPAMTPATVADALANLAELAAALPQASAQLGRILEQAAQEQNLAMDGMTEETDPRMAIDVARYQLEEVRDVGVDLHKRLDIAFNAVSHIISDGTE</sequence>
<gene>
    <name evidence="2" type="ORF">GCM10011584_34340</name>
</gene>
<protein>
    <recommendedName>
        <fullName evidence="4">PE domain-containing protein</fullName>
    </recommendedName>
</protein>
<accession>A0ABQ2NGQ8</accession>
<evidence type="ECO:0000256" key="1">
    <source>
        <dbReference type="SAM" id="MobiDB-lite"/>
    </source>
</evidence>
<name>A0ABQ2NGQ8_9ACTN</name>
<reference evidence="3" key="1">
    <citation type="journal article" date="2019" name="Int. J. Syst. Evol. Microbiol.">
        <title>The Global Catalogue of Microorganisms (GCM) 10K type strain sequencing project: providing services to taxonomists for standard genome sequencing and annotation.</title>
        <authorList>
            <consortium name="The Broad Institute Genomics Platform"/>
            <consortium name="The Broad Institute Genome Sequencing Center for Infectious Disease"/>
            <person name="Wu L."/>
            <person name="Ma J."/>
        </authorList>
    </citation>
    <scope>NUCLEOTIDE SEQUENCE [LARGE SCALE GENOMIC DNA]</scope>
    <source>
        <strain evidence="3">CGMCC 4.7371</strain>
    </source>
</reference>
<organism evidence="2 3">
    <name type="scientific">Nocardioides phosphati</name>
    <dbReference type="NCBI Taxonomy" id="1867775"/>
    <lineage>
        <taxon>Bacteria</taxon>
        <taxon>Bacillati</taxon>
        <taxon>Actinomycetota</taxon>
        <taxon>Actinomycetes</taxon>
        <taxon>Propionibacteriales</taxon>
        <taxon>Nocardioidaceae</taxon>
        <taxon>Nocardioides</taxon>
    </lineage>
</organism>
<proteinExistence type="predicted"/>
<evidence type="ECO:0000313" key="2">
    <source>
        <dbReference type="EMBL" id="GGO94094.1"/>
    </source>
</evidence>
<keyword evidence="3" id="KW-1185">Reference proteome</keyword>
<dbReference type="Proteomes" id="UP000655410">
    <property type="component" value="Unassembled WGS sequence"/>
</dbReference>
<feature type="region of interest" description="Disordered" evidence="1">
    <location>
        <begin position="1"/>
        <end position="23"/>
    </location>
</feature>
<evidence type="ECO:0008006" key="4">
    <source>
        <dbReference type="Google" id="ProtNLM"/>
    </source>
</evidence>
<evidence type="ECO:0000313" key="3">
    <source>
        <dbReference type="Proteomes" id="UP000655410"/>
    </source>
</evidence>
<comment type="caution">
    <text evidence="2">The sequence shown here is derived from an EMBL/GenBank/DDBJ whole genome shotgun (WGS) entry which is preliminary data.</text>
</comment>
<dbReference type="EMBL" id="BMNI01000016">
    <property type="protein sequence ID" value="GGO94094.1"/>
    <property type="molecule type" value="Genomic_DNA"/>
</dbReference>